<dbReference type="RefSeq" id="WP_136502123.1">
    <property type="nucleotide sequence ID" value="NZ_SSUX01000011.1"/>
</dbReference>
<proteinExistence type="predicted"/>
<dbReference type="EMBL" id="SSUX01000011">
    <property type="protein sequence ID" value="THJ43684.1"/>
    <property type="molecule type" value="Genomic_DNA"/>
</dbReference>
<accession>A0A4S5CD17</accession>
<evidence type="ECO:0000313" key="1">
    <source>
        <dbReference type="EMBL" id="THJ43684.1"/>
    </source>
</evidence>
<protein>
    <submittedName>
        <fullName evidence="1">ParA family protein</fullName>
    </submittedName>
</protein>
<name>A0A4S5CD17_AERVE</name>
<dbReference type="AlphaFoldDB" id="A0A4S5CD17"/>
<gene>
    <name evidence="1" type="ORF">E8Q35_15380</name>
</gene>
<sequence length="252" mass="28260">MKIAVVSKSGGIGKTVIATHLLKSKMPEATFFSMEDINRGAESLGVDITKIDSNGFQKMLNSMFLEDTCIIDVGASNVRYFLDGLKIYRGSCDEIDFFVVPLTSESRYQEEAMQTILALKGLGVSDNRIRPIFNLVKESHYDADEFRLFMNFLKKETTIQMSPECVLFESPGIETMSRQGLTITKVLDDPRDYKAEARALVLEARAKGVEPKRKETEHLTAMQSLRMCAIPLMENIDRAWNALGLTKQNQGA</sequence>
<dbReference type="InterPro" id="IPR047985">
    <property type="entry name" value="StbB-like"/>
</dbReference>
<organism evidence="1 2">
    <name type="scientific">Aeromonas veronii</name>
    <dbReference type="NCBI Taxonomy" id="654"/>
    <lineage>
        <taxon>Bacteria</taxon>
        <taxon>Pseudomonadati</taxon>
        <taxon>Pseudomonadota</taxon>
        <taxon>Gammaproteobacteria</taxon>
        <taxon>Aeromonadales</taxon>
        <taxon>Aeromonadaceae</taxon>
        <taxon>Aeromonas</taxon>
    </lineage>
</organism>
<comment type="caution">
    <text evidence="1">The sequence shown here is derived from an EMBL/GenBank/DDBJ whole genome shotgun (WGS) entry which is preliminary data.</text>
</comment>
<reference evidence="1 2" key="1">
    <citation type="submission" date="2019-04" db="EMBL/GenBank/DDBJ databases">
        <title>Comparative genomics of Aeromonas veronii strains pathogenic to fish.</title>
        <authorList>
            <person name="Cascarano M.C."/>
            <person name="Smyrli M."/>
            <person name="Katharios P."/>
        </authorList>
    </citation>
    <scope>NUCLEOTIDE SEQUENCE [LARGE SCALE GENOMIC DNA]</scope>
    <source>
        <strain evidence="1 2">XU1</strain>
    </source>
</reference>
<evidence type="ECO:0000313" key="2">
    <source>
        <dbReference type="Proteomes" id="UP000309618"/>
    </source>
</evidence>
<dbReference type="Proteomes" id="UP000309618">
    <property type="component" value="Unassembled WGS sequence"/>
</dbReference>
<dbReference type="NCBIfam" id="NF041292">
    <property type="entry name" value="StbB"/>
    <property type="match status" value="1"/>
</dbReference>